<dbReference type="AlphaFoldDB" id="A0A0F6AGY9"/>
<protein>
    <submittedName>
        <fullName evidence="1">Uncharacterized protein</fullName>
    </submittedName>
</protein>
<evidence type="ECO:0000313" key="2">
    <source>
        <dbReference type="Proteomes" id="UP000033434"/>
    </source>
</evidence>
<accession>A0A0F6AGY9</accession>
<dbReference type="EMBL" id="AUXW01000079">
    <property type="protein sequence ID" value="KKE85061.1"/>
    <property type="molecule type" value="Genomic_DNA"/>
</dbReference>
<sequence>MYRFHYLVITQHYTDMRATNTVFKLYKDSFYKVYASGEA</sequence>
<organism evidence="1 2">
    <name type="scientific">Pseudoalteromonas luteoviolacea S4054</name>
    <dbReference type="NCBI Taxonomy" id="1129367"/>
    <lineage>
        <taxon>Bacteria</taxon>
        <taxon>Pseudomonadati</taxon>
        <taxon>Pseudomonadota</taxon>
        <taxon>Gammaproteobacteria</taxon>
        <taxon>Alteromonadales</taxon>
        <taxon>Pseudoalteromonadaceae</taxon>
        <taxon>Pseudoalteromonas</taxon>
    </lineage>
</organism>
<comment type="caution">
    <text evidence="1">The sequence shown here is derived from an EMBL/GenBank/DDBJ whole genome shotgun (WGS) entry which is preliminary data.</text>
</comment>
<proteinExistence type="predicted"/>
<name>A0A0F6AGY9_9GAMM</name>
<dbReference type="Proteomes" id="UP000033434">
    <property type="component" value="Unassembled WGS sequence"/>
</dbReference>
<evidence type="ECO:0000313" key="1">
    <source>
        <dbReference type="EMBL" id="KKE85061.1"/>
    </source>
</evidence>
<gene>
    <name evidence="1" type="ORF">N479_06400</name>
</gene>
<reference evidence="1 2" key="1">
    <citation type="journal article" date="2015" name="BMC Genomics">
        <title>Genome mining reveals unlocked bioactive potential of marine Gram-negative bacteria.</title>
        <authorList>
            <person name="Machado H."/>
            <person name="Sonnenschein E.C."/>
            <person name="Melchiorsen J."/>
            <person name="Gram L."/>
        </authorList>
    </citation>
    <scope>NUCLEOTIDE SEQUENCE [LARGE SCALE GENOMIC DNA]</scope>
    <source>
        <strain evidence="1 2">S4054</strain>
    </source>
</reference>
<dbReference type="PATRIC" id="fig|1129367.4.peg.914"/>